<name>A0A7R7VUN7_ASPCH</name>
<evidence type="ECO:0000256" key="1">
    <source>
        <dbReference type="SAM" id="MobiDB-lite"/>
    </source>
</evidence>
<proteinExistence type="predicted"/>
<sequence>MSFTGNKGFGQFCGSPAYGFQKTQFNRNGAGIKPNGHGPTNNKGGRKKGNNRRGKQYPAGCNNDSNKGQQGRRTPRSQNQQQAGNWTGNQFQVYDQPQNQNQNPNGSRRTANFPARGGRKNNRRFNPIPVNNKGFPTGPSGRHAKASPWDGDIIMHDAPRIKKPGCRSIQDVAMVDASTVVMQQPVWEEDRDVAMQDAPPLPEEQPVYQYQFDLGRHFLLAFEQLALEKQQERGLLAQGLLEMQSLAASMLHLAPPMQPQS</sequence>
<protein>
    <submittedName>
        <fullName evidence="2">Uncharacterized protein</fullName>
    </submittedName>
</protein>
<organism evidence="2 3">
    <name type="scientific">Aspergillus chevalieri</name>
    <name type="common">Eurotium chevalieri</name>
    <dbReference type="NCBI Taxonomy" id="182096"/>
    <lineage>
        <taxon>Eukaryota</taxon>
        <taxon>Fungi</taxon>
        <taxon>Dikarya</taxon>
        <taxon>Ascomycota</taxon>
        <taxon>Pezizomycotina</taxon>
        <taxon>Eurotiomycetes</taxon>
        <taxon>Eurotiomycetidae</taxon>
        <taxon>Eurotiales</taxon>
        <taxon>Aspergillaceae</taxon>
        <taxon>Aspergillus</taxon>
        <taxon>Aspergillus subgen. Aspergillus</taxon>
    </lineage>
</organism>
<dbReference type="GeneID" id="66984802"/>
<feature type="compositionally biased region" description="Polar residues" evidence="1">
    <location>
        <begin position="62"/>
        <end position="83"/>
    </location>
</feature>
<dbReference type="Proteomes" id="UP000637239">
    <property type="component" value="Chromosome 6"/>
</dbReference>
<gene>
    <name evidence="2" type="ORF">ACHE_60330A</name>
</gene>
<evidence type="ECO:0000313" key="2">
    <source>
        <dbReference type="EMBL" id="BCR90444.1"/>
    </source>
</evidence>
<feature type="region of interest" description="Disordered" evidence="1">
    <location>
        <begin position="95"/>
        <end position="150"/>
    </location>
</feature>
<dbReference type="RefSeq" id="XP_043138966.1">
    <property type="nucleotide sequence ID" value="XM_043281492.1"/>
</dbReference>
<feature type="compositionally biased region" description="Low complexity" evidence="1">
    <location>
        <begin position="96"/>
        <end position="105"/>
    </location>
</feature>
<dbReference type="EMBL" id="AP024421">
    <property type="protein sequence ID" value="BCR90444.1"/>
    <property type="molecule type" value="Genomic_DNA"/>
</dbReference>
<keyword evidence="3" id="KW-1185">Reference proteome</keyword>
<evidence type="ECO:0000313" key="3">
    <source>
        <dbReference type="Proteomes" id="UP000637239"/>
    </source>
</evidence>
<feature type="region of interest" description="Disordered" evidence="1">
    <location>
        <begin position="1"/>
        <end position="83"/>
    </location>
</feature>
<reference evidence="2" key="1">
    <citation type="submission" date="2021-01" db="EMBL/GenBank/DDBJ databases">
        <authorList>
            <consortium name="Aspergillus chevalieri M1 genome sequencing consortium"/>
            <person name="Kazuki M."/>
            <person name="Futagami T."/>
        </authorList>
    </citation>
    <scope>NUCLEOTIDE SEQUENCE</scope>
    <source>
        <strain evidence="2">M1</strain>
    </source>
</reference>
<feature type="compositionally biased region" description="Basic residues" evidence="1">
    <location>
        <begin position="44"/>
        <end position="55"/>
    </location>
</feature>
<dbReference type="AlphaFoldDB" id="A0A7R7VUN7"/>
<reference evidence="2" key="2">
    <citation type="submission" date="2021-02" db="EMBL/GenBank/DDBJ databases">
        <title>Aspergillus chevalieri M1 genome sequence.</title>
        <authorList>
            <person name="Kadooka C."/>
            <person name="Mori K."/>
            <person name="Futagami T."/>
        </authorList>
    </citation>
    <scope>NUCLEOTIDE SEQUENCE</scope>
    <source>
        <strain evidence="2">M1</strain>
    </source>
</reference>
<accession>A0A7R7VUN7</accession>
<dbReference type="KEGG" id="ache:ACHE_60330A"/>